<evidence type="ECO:0000313" key="9">
    <source>
        <dbReference type="Proteomes" id="UP000789572"/>
    </source>
</evidence>
<dbReference type="InterPro" id="IPR011989">
    <property type="entry name" value="ARM-like"/>
</dbReference>
<dbReference type="SMART" id="SM01156">
    <property type="entry name" value="DUF1716"/>
    <property type="match status" value="1"/>
</dbReference>
<dbReference type="AlphaFoldDB" id="A0A9N9A497"/>
<name>A0A9N9A497_9GLOM</name>
<evidence type="ECO:0000259" key="7">
    <source>
        <dbReference type="SMART" id="SM01156"/>
    </source>
</evidence>
<organism evidence="8 9">
    <name type="scientific">Paraglomus occultum</name>
    <dbReference type="NCBI Taxonomy" id="144539"/>
    <lineage>
        <taxon>Eukaryota</taxon>
        <taxon>Fungi</taxon>
        <taxon>Fungi incertae sedis</taxon>
        <taxon>Mucoromycota</taxon>
        <taxon>Glomeromycotina</taxon>
        <taxon>Glomeromycetes</taxon>
        <taxon>Paraglomerales</taxon>
        <taxon>Paraglomeraceae</taxon>
        <taxon>Paraglomus</taxon>
    </lineage>
</organism>
<feature type="region of interest" description="Disordered" evidence="6">
    <location>
        <begin position="1"/>
        <end position="73"/>
    </location>
</feature>
<dbReference type="SUPFAM" id="SSF48371">
    <property type="entry name" value="ARM repeat"/>
    <property type="match status" value="1"/>
</dbReference>
<dbReference type="PANTHER" id="PTHR14978">
    <property type="entry name" value="BETA-CATENIN-LIKE PROTEIN 1 NUCLEAR ASSOCIATED PROTEIN"/>
    <property type="match status" value="1"/>
</dbReference>
<dbReference type="InterPro" id="IPR016024">
    <property type="entry name" value="ARM-type_fold"/>
</dbReference>
<feature type="region of interest" description="Disordered" evidence="6">
    <location>
        <begin position="619"/>
        <end position="659"/>
    </location>
</feature>
<feature type="domain" description="Beta-catenin-like protein 1 N-terminal" evidence="7">
    <location>
        <begin position="93"/>
        <end position="200"/>
    </location>
</feature>
<reference evidence="8" key="1">
    <citation type="submission" date="2021-06" db="EMBL/GenBank/DDBJ databases">
        <authorList>
            <person name="Kallberg Y."/>
            <person name="Tangrot J."/>
            <person name="Rosling A."/>
        </authorList>
    </citation>
    <scope>NUCLEOTIDE SEQUENCE</scope>
    <source>
        <strain evidence="8">IA702</strain>
    </source>
</reference>
<dbReference type="EMBL" id="CAJVPJ010000362">
    <property type="protein sequence ID" value="CAG8516279.1"/>
    <property type="molecule type" value="Genomic_DNA"/>
</dbReference>
<keyword evidence="9" id="KW-1185">Reference proteome</keyword>
<dbReference type="GO" id="GO:0010467">
    <property type="term" value="P:gene expression"/>
    <property type="evidence" value="ECO:0007669"/>
    <property type="project" value="UniProtKB-ARBA"/>
</dbReference>
<protein>
    <submittedName>
        <fullName evidence="8">2701_t:CDS:1</fullName>
    </submittedName>
</protein>
<dbReference type="GO" id="GO:0005681">
    <property type="term" value="C:spliceosomal complex"/>
    <property type="evidence" value="ECO:0007669"/>
    <property type="project" value="TreeGrafter"/>
</dbReference>
<dbReference type="InterPro" id="IPR039678">
    <property type="entry name" value="CTNNBL1"/>
</dbReference>
<evidence type="ECO:0000256" key="3">
    <source>
        <dbReference type="ARBA" id="ARBA00022737"/>
    </source>
</evidence>
<evidence type="ECO:0000313" key="8">
    <source>
        <dbReference type="EMBL" id="CAG8516279.1"/>
    </source>
</evidence>
<evidence type="ECO:0000256" key="2">
    <source>
        <dbReference type="ARBA" id="ARBA00022553"/>
    </source>
</evidence>
<evidence type="ECO:0000256" key="6">
    <source>
        <dbReference type="SAM" id="MobiDB-lite"/>
    </source>
</evidence>
<feature type="compositionally biased region" description="Acidic residues" evidence="6">
    <location>
        <begin position="640"/>
        <end position="650"/>
    </location>
</feature>
<keyword evidence="2" id="KW-0597">Phosphoprotein</keyword>
<gene>
    <name evidence="8" type="ORF">POCULU_LOCUS3337</name>
</gene>
<evidence type="ECO:0000256" key="4">
    <source>
        <dbReference type="ARBA" id="ARBA00023054"/>
    </source>
</evidence>
<dbReference type="OrthoDB" id="1898821at2759"/>
<sequence length="675" mass="77088">MDIDKIFKLPSIPSGKNKRKLAATPSTEVLKNVRARLEDSDEDLDISSSQKTSKNKGKGKSVQISDEVEEREYYVDDYGQDDDEEGRFYGGGLTEEQKRILELVDEVETEETGALDPAGVRKLILRFEKAINKNQEYRVKYADDPSKFMESEADLDEEIKRLKTLSEVPDLYPYVVQLGVIPQAVSLLAHENTDIAIDVVELLNELTDEDVVAEHEEDAIKVFVNALLENQMIELLVQNLQRLDESESADNQGVFNTLGVIENLTSLDPSISERVVMETDLLQWILTRIKVKTFDSNRQYASEILAILLQGSRGNYQWVYSVFEKVFAFTDDLLLQLANRIKLGELGGVDVLLQVLNSYKRKDPKDADEIEMMENFFDCLCSALAEPEIKQKFLEGEGIELMLIMAKEKMMARMRAIKVLDYAMSTPDGAGNCERFVEIFGLKTLFATFMRKGIKKLRRAYRNFSEAQEEEHVIGIIVSLIKNLPFNGDYRLRLLSKFIENDYEKVNRLLELRDSYEAKVAIVDREITRTKQRMEEDDENDEDMEEEFYLRRLDAGLFTLQLVDLTLAWIVSEDAKIKERATTLLGHVGRSLEDVKRVLQEYYENLGGDESVETMLTSSTPMVEEDDGGKNDNDGNTEHMDEDGKEEDGQQESLTTERQTAIVSKEFVARLISSL</sequence>
<keyword evidence="5" id="KW-0539">Nucleus</keyword>
<comment type="caution">
    <text evidence="8">The sequence shown here is derived from an EMBL/GenBank/DDBJ whole genome shotgun (WGS) entry which is preliminary data.</text>
</comment>
<evidence type="ECO:0000256" key="5">
    <source>
        <dbReference type="ARBA" id="ARBA00023242"/>
    </source>
</evidence>
<feature type="compositionally biased region" description="Basic and acidic residues" evidence="6">
    <location>
        <begin position="628"/>
        <end position="639"/>
    </location>
</feature>
<comment type="subcellular location">
    <subcellularLocation>
        <location evidence="1">Nucleus</location>
    </subcellularLocation>
</comment>
<dbReference type="Pfam" id="PF08216">
    <property type="entry name" value="CTNNBL"/>
    <property type="match status" value="1"/>
</dbReference>
<dbReference type="FunFam" id="1.25.10.10:FF:001136">
    <property type="entry name" value="Beta-catenin-like protein 1"/>
    <property type="match status" value="1"/>
</dbReference>
<dbReference type="Proteomes" id="UP000789572">
    <property type="component" value="Unassembled WGS sequence"/>
</dbReference>
<proteinExistence type="predicted"/>
<dbReference type="PANTHER" id="PTHR14978:SF0">
    <property type="entry name" value="BETA-CATENIN-LIKE PROTEIN 1"/>
    <property type="match status" value="1"/>
</dbReference>
<keyword evidence="4" id="KW-0175">Coiled coil</keyword>
<accession>A0A9N9A497</accession>
<dbReference type="InterPro" id="IPR013180">
    <property type="entry name" value="CTNNBL1_N"/>
</dbReference>
<keyword evidence="3" id="KW-0677">Repeat</keyword>
<dbReference type="Gene3D" id="1.25.10.10">
    <property type="entry name" value="Leucine-rich Repeat Variant"/>
    <property type="match status" value="1"/>
</dbReference>
<evidence type="ECO:0000256" key="1">
    <source>
        <dbReference type="ARBA" id="ARBA00004123"/>
    </source>
</evidence>